<dbReference type="Proteomes" id="UP000029067">
    <property type="component" value="Unassembled WGS sequence"/>
</dbReference>
<dbReference type="EMBL" id="JGYV01000011">
    <property type="protein sequence ID" value="KFI62071.1"/>
    <property type="molecule type" value="Genomic_DNA"/>
</dbReference>
<dbReference type="InterPro" id="IPR014858">
    <property type="entry name" value="BrxB"/>
</dbReference>
<organism evidence="1 2">
    <name type="scientific">Bifidobacterium cuniculi</name>
    <dbReference type="NCBI Taxonomy" id="1688"/>
    <lineage>
        <taxon>Bacteria</taxon>
        <taxon>Bacillati</taxon>
        <taxon>Actinomycetota</taxon>
        <taxon>Actinomycetes</taxon>
        <taxon>Bifidobacteriales</taxon>
        <taxon>Bifidobacteriaceae</taxon>
        <taxon>Bifidobacterium</taxon>
    </lineage>
</organism>
<reference evidence="1 2" key="1">
    <citation type="submission" date="2014-03" db="EMBL/GenBank/DDBJ databases">
        <title>Genomics of Bifidobacteria.</title>
        <authorList>
            <person name="Ventura M."/>
            <person name="Milani C."/>
            <person name="Lugli G.A."/>
        </authorList>
    </citation>
    <scope>NUCLEOTIDE SEQUENCE [LARGE SCALE GENOMIC DNA]</scope>
    <source>
        <strain evidence="1 2">LMG 10738</strain>
    </source>
</reference>
<accession>A0A087ATH1</accession>
<evidence type="ECO:0000313" key="1">
    <source>
        <dbReference type="EMBL" id="KFI62071.1"/>
    </source>
</evidence>
<sequence length="234" mass="26433">MANAPEQVRAQARGRSIDGEFRQLFTIMSTRSFRHGTSTGGEQPYYIYDYPPAEELDVRQHIENLIRDLQQITPADADDYAPRILHLDLYADVALPILEQRHVLDRLLEREDNMHGTVSANPQTDRFLNVLIGALTGDSDVTARFIADRVNEARAAHEADIVFLTGIGAVYPYMRAHLLLENLQGYVDDCPLVLFYPGTYTQGSASGSSLKLFDALENNNYYRARRLLNMPVDD</sequence>
<comment type="caution">
    <text evidence="1">The sequence shown here is derived from an EMBL/GenBank/DDBJ whole genome shotgun (WGS) entry which is preliminary data.</text>
</comment>
<keyword evidence="2" id="KW-1185">Reference proteome</keyword>
<dbReference type="RefSeq" id="WP_033515980.1">
    <property type="nucleotide sequence ID" value="NZ_JGYV01000011.1"/>
</dbReference>
<dbReference type="eggNOG" id="ENOG502Z9ZE">
    <property type="taxonomic scope" value="Bacteria"/>
</dbReference>
<dbReference type="AlphaFoldDB" id="A0A087ATH1"/>
<protein>
    <submittedName>
        <fullName evidence="1">Putative cytoplasmic protein</fullName>
    </submittedName>
</protein>
<proteinExistence type="predicted"/>
<evidence type="ECO:0000313" key="2">
    <source>
        <dbReference type="Proteomes" id="UP000029067"/>
    </source>
</evidence>
<dbReference type="STRING" id="1688.BCUN_1387"/>
<gene>
    <name evidence="1" type="ORF">BCUN_1387</name>
</gene>
<name>A0A087ATH1_9BIFI</name>
<dbReference type="OrthoDB" id="1093513at2"/>
<dbReference type="Pfam" id="PF08747">
    <property type="entry name" value="BrxB"/>
    <property type="match status" value="1"/>
</dbReference>